<evidence type="ECO:0000313" key="17">
    <source>
        <dbReference type="EMBL" id="KAF3442448.1"/>
    </source>
</evidence>
<dbReference type="Gene3D" id="3.40.50.2300">
    <property type="match status" value="1"/>
</dbReference>
<keyword evidence="6 15" id="KW-1133">Transmembrane helix</keyword>
<keyword evidence="10" id="KW-0325">Glycoprotein</keyword>
<dbReference type="InterPro" id="IPR028082">
    <property type="entry name" value="Peripla_BP_I"/>
</dbReference>
<keyword evidence="14" id="KW-1015">Disulfide bond</keyword>
<dbReference type="PANTHER" id="PTHR18966">
    <property type="entry name" value="IONOTROPIC GLUTAMATE RECEPTOR"/>
    <property type="match status" value="1"/>
</dbReference>
<evidence type="ECO:0000256" key="9">
    <source>
        <dbReference type="ARBA" id="ARBA00023170"/>
    </source>
</evidence>
<dbReference type="Pfam" id="PF01094">
    <property type="entry name" value="ANF_receptor"/>
    <property type="match status" value="1"/>
</dbReference>
<comment type="similarity">
    <text evidence="2 13">Belongs to the glutamate-gated ion channel (TC 1.A.10.1) family.</text>
</comment>
<evidence type="ECO:0000259" key="16">
    <source>
        <dbReference type="SMART" id="SM00079"/>
    </source>
</evidence>
<keyword evidence="11 13" id="KW-1071">Ligand-gated ion channel</keyword>
<keyword evidence="3 13" id="KW-0813">Transport</keyword>
<dbReference type="Pfam" id="PF00060">
    <property type="entry name" value="Lig_chan"/>
    <property type="match status" value="1"/>
</dbReference>
<dbReference type="GO" id="GO:0015276">
    <property type="term" value="F:ligand-gated monoatomic ion channel activity"/>
    <property type="evidence" value="ECO:0007669"/>
    <property type="project" value="InterPro"/>
</dbReference>
<feature type="transmembrane region" description="Helical" evidence="15">
    <location>
        <begin position="569"/>
        <end position="587"/>
    </location>
</feature>
<dbReference type="Proteomes" id="UP000796880">
    <property type="component" value="Unassembled WGS sequence"/>
</dbReference>
<evidence type="ECO:0000256" key="10">
    <source>
        <dbReference type="ARBA" id="ARBA00023180"/>
    </source>
</evidence>
<dbReference type="EMBL" id="VOIH02000007">
    <property type="protein sequence ID" value="KAF3442448.1"/>
    <property type="molecule type" value="Genomic_DNA"/>
</dbReference>
<evidence type="ECO:0000313" key="18">
    <source>
        <dbReference type="Proteomes" id="UP000796880"/>
    </source>
</evidence>
<dbReference type="FunFam" id="3.40.190.10:FF:000054">
    <property type="entry name" value="Glutamate receptor"/>
    <property type="match status" value="1"/>
</dbReference>
<organism evidence="17 18">
    <name type="scientific">Rhamnella rubrinervis</name>
    <dbReference type="NCBI Taxonomy" id="2594499"/>
    <lineage>
        <taxon>Eukaryota</taxon>
        <taxon>Viridiplantae</taxon>
        <taxon>Streptophyta</taxon>
        <taxon>Embryophyta</taxon>
        <taxon>Tracheophyta</taxon>
        <taxon>Spermatophyta</taxon>
        <taxon>Magnoliopsida</taxon>
        <taxon>eudicotyledons</taxon>
        <taxon>Gunneridae</taxon>
        <taxon>Pentapetalae</taxon>
        <taxon>rosids</taxon>
        <taxon>fabids</taxon>
        <taxon>Rosales</taxon>
        <taxon>Rhamnaceae</taxon>
        <taxon>rhamnoid group</taxon>
        <taxon>Rhamneae</taxon>
        <taxon>Rhamnella</taxon>
    </lineage>
</organism>
<dbReference type="InterPro" id="IPR017103">
    <property type="entry name" value="Iontropic_Glu_rcpt_pln"/>
</dbReference>
<evidence type="ECO:0000256" key="5">
    <source>
        <dbReference type="ARBA" id="ARBA00022729"/>
    </source>
</evidence>
<keyword evidence="7 13" id="KW-0406">Ion transport</keyword>
<evidence type="ECO:0000256" key="4">
    <source>
        <dbReference type="ARBA" id="ARBA00022692"/>
    </source>
</evidence>
<dbReference type="InterPro" id="IPR015683">
    <property type="entry name" value="Ionotropic_Glu_rcpt"/>
</dbReference>
<dbReference type="GO" id="GO:0016020">
    <property type="term" value="C:membrane"/>
    <property type="evidence" value="ECO:0007669"/>
    <property type="project" value="UniProtKB-SubCell"/>
</dbReference>
<keyword evidence="9 13" id="KW-0675">Receptor</keyword>
<evidence type="ECO:0000256" key="11">
    <source>
        <dbReference type="ARBA" id="ARBA00023286"/>
    </source>
</evidence>
<dbReference type="InterPro" id="IPR044440">
    <property type="entry name" value="GABAb_receptor_plant_PBP1"/>
</dbReference>
<dbReference type="Gene3D" id="3.40.190.10">
    <property type="entry name" value="Periplasmic binding protein-like II"/>
    <property type="match status" value="1"/>
</dbReference>
<comment type="caution">
    <text evidence="17">The sequence shown here is derived from an EMBL/GenBank/DDBJ whole genome shotgun (WGS) entry which is preliminary data.</text>
</comment>
<keyword evidence="5" id="KW-0732">Signal</keyword>
<keyword evidence="12 13" id="KW-0407">Ion channel</keyword>
<evidence type="ECO:0000256" key="14">
    <source>
        <dbReference type="PIRSR" id="PIRSR037090-50"/>
    </source>
</evidence>
<dbReference type="InterPro" id="IPR001320">
    <property type="entry name" value="Iontro_rcpt_C"/>
</dbReference>
<dbReference type="SUPFAM" id="SSF53822">
    <property type="entry name" value="Periplasmic binding protein-like I"/>
    <property type="match status" value="1"/>
</dbReference>
<keyword evidence="18" id="KW-1185">Reference proteome</keyword>
<dbReference type="SUPFAM" id="SSF53850">
    <property type="entry name" value="Periplasmic binding protein-like II"/>
    <property type="match status" value="1"/>
</dbReference>
<protein>
    <recommendedName>
        <fullName evidence="13">Glutamate receptor</fullName>
    </recommendedName>
</protein>
<sequence>MICFVLILSTQNNIIATAASDTTSAVHTTMKDNEHVVGIVGAIVDHTSRSGKEEKVAMRMAMEDFYSITNQTLILHIIDSQRDPMHAALGAKDLITTQQAQAILGPQTWEGTSLVAKVGSENRVPVLCFADDTPKWATEVWPFLVQASAANTFYQMKAVAAIVQDSSEWFRVTVIYDDSDSSINEVLPQLSSALREVGTEIHNLVPLPPFVSFSELSEELERLKNDQTRVFVVHLSVPLALRFFEKARELNMMEKDYVWITTDPFTSLVHSFNASTISSMQGVVGVKRYFPEDVQSYDAAWTVALAMNQSSKLLDGQNLLSKILQSKFDGLSGKVEFNTTVDQKLPPAQVFQIVNVVGKSYRELGFWSEQSGFTASLGENAKNSSSMEVLGQVFWPGAPRLTPKGWTTTSSNNKPLRIGVPSLSNFKQYVNVEEDYDSPNNLSFSGFAIDVFKATLEELPYDFPYNFFPFNGTYDSLVEQIHLKKFDAIIGDVAMVARRYKHAEFTHPYTESGLTMVVSVQPETRNKAFLFMKPFTLSMWVIIALVNLYNGFVVWFIERNHCPEVKGSVVNQIGILLWLAFSTLFSLHGDKLHSNLSRMTTVVWLFMALVITQTYTANLASMLTVQRLEPTVSDIDVLRSSNAMIGNSRGSFVKTYLTQVLKFNLNNIKNLSSPDDYAKALRSKEVAAVFLEVPLAKLFLAKYCKGFIRVGPTYKVGGFGYVFPKGSPMLASVDEALLKVFESGKLLELEQSMLASEKCEEMADGDGDNETTPSLSPSSFFVLFIITGATSTIALVFYLCRVYKSMFGHKNLIWRLMMAVIEGWVCGKGRFSRKVSDLPENVLNFSGSTAGC</sequence>
<evidence type="ECO:0000256" key="7">
    <source>
        <dbReference type="ARBA" id="ARBA00023065"/>
    </source>
</evidence>
<evidence type="ECO:0000256" key="1">
    <source>
        <dbReference type="ARBA" id="ARBA00004141"/>
    </source>
</evidence>
<dbReference type="SMART" id="SM00079">
    <property type="entry name" value="PBPe"/>
    <property type="match status" value="1"/>
</dbReference>
<dbReference type="FunFam" id="3.40.50.2300:FF:000188">
    <property type="entry name" value="Glutamate receptor"/>
    <property type="match status" value="1"/>
</dbReference>
<evidence type="ECO:0000256" key="15">
    <source>
        <dbReference type="SAM" id="Phobius"/>
    </source>
</evidence>
<dbReference type="Gene3D" id="1.10.287.70">
    <property type="match status" value="1"/>
</dbReference>
<name>A0A8K0MD62_9ROSA</name>
<evidence type="ECO:0000256" key="13">
    <source>
        <dbReference type="PIRNR" id="PIRNR037090"/>
    </source>
</evidence>
<dbReference type="InterPro" id="IPR001828">
    <property type="entry name" value="ANF_lig-bd_rcpt"/>
</dbReference>
<accession>A0A8K0MD62</accession>
<proteinExistence type="inferred from homology"/>
<feature type="transmembrane region" description="Helical" evidence="15">
    <location>
        <begin position="780"/>
        <end position="800"/>
    </location>
</feature>
<dbReference type="AlphaFoldDB" id="A0A8K0MD62"/>
<dbReference type="CDD" id="cd13686">
    <property type="entry name" value="GluR_Plant"/>
    <property type="match status" value="1"/>
</dbReference>
<evidence type="ECO:0000256" key="6">
    <source>
        <dbReference type="ARBA" id="ARBA00022989"/>
    </source>
</evidence>
<dbReference type="OrthoDB" id="5984008at2759"/>
<dbReference type="PIRSF" id="PIRSF037090">
    <property type="entry name" value="Iontro_Glu-like_rcpt_pln"/>
    <property type="match status" value="1"/>
</dbReference>
<evidence type="ECO:0000256" key="3">
    <source>
        <dbReference type="ARBA" id="ARBA00022448"/>
    </source>
</evidence>
<comment type="subcellular location">
    <subcellularLocation>
        <location evidence="1">Membrane</location>
        <topology evidence="1">Multi-pass membrane protein</topology>
    </subcellularLocation>
</comment>
<dbReference type="CDD" id="cd19990">
    <property type="entry name" value="PBP1_GABAb_receptor_plant"/>
    <property type="match status" value="1"/>
</dbReference>
<evidence type="ECO:0000256" key="12">
    <source>
        <dbReference type="ARBA" id="ARBA00023303"/>
    </source>
</evidence>
<reference evidence="17" key="1">
    <citation type="submission" date="2020-03" db="EMBL/GenBank/DDBJ databases">
        <title>A high-quality chromosome-level genome assembly of a woody plant with both climbing and erect habits, Rhamnella rubrinervis.</title>
        <authorList>
            <person name="Lu Z."/>
            <person name="Yang Y."/>
            <person name="Zhu X."/>
            <person name="Sun Y."/>
        </authorList>
    </citation>
    <scope>NUCLEOTIDE SEQUENCE</scope>
    <source>
        <strain evidence="17">BYM</strain>
        <tissue evidence="17">Leaf</tissue>
    </source>
</reference>
<feature type="domain" description="Ionotropic glutamate receptor C-terminal" evidence="16">
    <location>
        <begin position="417"/>
        <end position="756"/>
    </location>
</feature>
<feature type="transmembrane region" description="Helical" evidence="15">
    <location>
        <begin position="535"/>
        <end position="557"/>
    </location>
</feature>
<evidence type="ECO:0000256" key="8">
    <source>
        <dbReference type="ARBA" id="ARBA00023136"/>
    </source>
</evidence>
<keyword evidence="8 13" id="KW-0472">Membrane</keyword>
<keyword evidence="4 15" id="KW-0812">Transmembrane</keyword>
<gene>
    <name evidence="17" type="ORF">FNV43_RR16364</name>
</gene>
<evidence type="ECO:0000256" key="2">
    <source>
        <dbReference type="ARBA" id="ARBA00008685"/>
    </source>
</evidence>
<feature type="transmembrane region" description="Helical" evidence="15">
    <location>
        <begin position="599"/>
        <end position="617"/>
    </location>
</feature>
<feature type="disulfide bond" evidence="14">
    <location>
        <begin position="704"/>
        <end position="759"/>
    </location>
</feature>
<dbReference type="FunFam" id="1.10.287.70:FF:000172">
    <property type="entry name" value="Glutamate receptor"/>
    <property type="match status" value="1"/>
</dbReference>
<comment type="function">
    <text evidence="13">Glutamate-gated receptor that probably acts as non-selective cation channel.</text>
</comment>